<dbReference type="SMART" id="SM00233">
    <property type="entry name" value="PH"/>
    <property type="match status" value="1"/>
</dbReference>
<dbReference type="GeneTree" id="ENSGT00940000160157"/>
<feature type="coiled-coil region" evidence="2">
    <location>
        <begin position="225"/>
        <end position="252"/>
    </location>
</feature>
<dbReference type="Pfam" id="PF00620">
    <property type="entry name" value="RhoGAP"/>
    <property type="match status" value="1"/>
</dbReference>
<reference evidence="6" key="1">
    <citation type="submission" date="2025-08" db="UniProtKB">
        <authorList>
            <consortium name="Ensembl"/>
        </authorList>
    </citation>
    <scope>IDENTIFICATION</scope>
</reference>
<dbReference type="SUPFAM" id="SSF50729">
    <property type="entry name" value="PH domain-like"/>
    <property type="match status" value="1"/>
</dbReference>
<dbReference type="InterPro" id="IPR008936">
    <property type="entry name" value="Rho_GTPase_activation_prot"/>
</dbReference>
<evidence type="ECO:0000313" key="7">
    <source>
        <dbReference type="Proteomes" id="UP000694402"/>
    </source>
</evidence>
<feature type="domain" description="Rho-GAP" evidence="5">
    <location>
        <begin position="380"/>
        <end position="564"/>
    </location>
</feature>
<dbReference type="SUPFAM" id="SSF48350">
    <property type="entry name" value="GTPase activation domain, GAP"/>
    <property type="match status" value="1"/>
</dbReference>
<dbReference type="Pfam" id="PF00169">
    <property type="entry name" value="PH"/>
    <property type="match status" value="1"/>
</dbReference>
<dbReference type="AlphaFoldDB" id="A0A8C8FAT5"/>
<protein>
    <recommendedName>
        <fullName evidence="8">Oligophrenin 1</fullName>
    </recommendedName>
</protein>
<evidence type="ECO:0000313" key="6">
    <source>
        <dbReference type="Ensembl" id="ENSOTSP00005031502.2"/>
    </source>
</evidence>
<evidence type="ECO:0000259" key="5">
    <source>
        <dbReference type="PROSITE" id="PS50238"/>
    </source>
</evidence>
<dbReference type="PANTHER" id="PTHR12552">
    <property type="entry name" value="OLIGOPHRENIN 1"/>
    <property type="match status" value="1"/>
</dbReference>
<dbReference type="GO" id="GO:0005096">
    <property type="term" value="F:GTPase activator activity"/>
    <property type="evidence" value="ECO:0007669"/>
    <property type="project" value="UniProtKB-KW"/>
</dbReference>
<dbReference type="Gene3D" id="1.20.1270.60">
    <property type="entry name" value="Arfaptin homology (AH) domain/BAR domain"/>
    <property type="match status" value="1"/>
</dbReference>
<keyword evidence="1" id="KW-0343">GTPase activation</keyword>
<dbReference type="InterPro" id="IPR011993">
    <property type="entry name" value="PH-like_dom_sf"/>
</dbReference>
<dbReference type="Proteomes" id="UP000694402">
    <property type="component" value="Unassembled WGS sequence"/>
</dbReference>
<gene>
    <name evidence="6" type="primary">OPHN1</name>
</gene>
<dbReference type="GO" id="GO:0005737">
    <property type="term" value="C:cytoplasm"/>
    <property type="evidence" value="ECO:0007669"/>
    <property type="project" value="InterPro"/>
</dbReference>
<feature type="compositionally biased region" description="Low complexity" evidence="3">
    <location>
        <begin position="755"/>
        <end position="766"/>
    </location>
</feature>
<dbReference type="Gene3D" id="1.10.555.10">
    <property type="entry name" value="Rho GTPase activation protein"/>
    <property type="match status" value="1"/>
</dbReference>
<dbReference type="FunFam" id="1.20.1270.60:FF:000001">
    <property type="entry name" value="Rho GTPase-activating protein 26"/>
    <property type="match status" value="1"/>
</dbReference>
<dbReference type="InterPro" id="IPR000198">
    <property type="entry name" value="RhoGAP_dom"/>
</dbReference>
<evidence type="ECO:0008006" key="8">
    <source>
        <dbReference type="Google" id="ProtNLM"/>
    </source>
</evidence>
<evidence type="ECO:0000259" key="4">
    <source>
        <dbReference type="PROSITE" id="PS50003"/>
    </source>
</evidence>
<dbReference type="Ensembl" id="ENSOTST00005034108.2">
    <property type="protein sequence ID" value="ENSOTSP00005031502.2"/>
    <property type="gene ID" value="ENSOTSG00005013491.2"/>
</dbReference>
<keyword evidence="2" id="KW-0175">Coiled coil</keyword>
<keyword evidence="7" id="KW-1185">Reference proteome</keyword>
<dbReference type="Gene3D" id="2.30.29.30">
    <property type="entry name" value="Pleckstrin-homology domain (PH domain)/Phosphotyrosine-binding domain (PTB)"/>
    <property type="match status" value="1"/>
</dbReference>
<dbReference type="InterPro" id="IPR001849">
    <property type="entry name" value="PH_domain"/>
</dbReference>
<dbReference type="InterPro" id="IPR004148">
    <property type="entry name" value="BAR_dom"/>
</dbReference>
<feature type="region of interest" description="Disordered" evidence="3">
    <location>
        <begin position="739"/>
        <end position="772"/>
    </location>
</feature>
<dbReference type="InterPro" id="IPR027267">
    <property type="entry name" value="AH/BAR_dom_sf"/>
</dbReference>
<feature type="domain" description="PH" evidence="4">
    <location>
        <begin position="265"/>
        <end position="368"/>
    </location>
</feature>
<dbReference type="InterPro" id="IPR047225">
    <property type="entry name" value="PH_GRAF"/>
</dbReference>
<name>A0A8C8FAT5_ONCTS</name>
<proteinExistence type="predicted"/>
<dbReference type="FunFam" id="1.10.555.10:FF:000008">
    <property type="entry name" value="Rho GTPase-activating protein 42"/>
    <property type="match status" value="1"/>
</dbReference>
<dbReference type="SMART" id="SM00324">
    <property type="entry name" value="RhoGAP"/>
    <property type="match status" value="1"/>
</dbReference>
<dbReference type="GO" id="GO:0007165">
    <property type="term" value="P:signal transduction"/>
    <property type="evidence" value="ECO:0007669"/>
    <property type="project" value="InterPro"/>
</dbReference>
<dbReference type="Pfam" id="PF16746">
    <property type="entry name" value="BAR_3"/>
    <property type="match status" value="1"/>
</dbReference>
<dbReference type="PROSITE" id="PS50238">
    <property type="entry name" value="RHOGAP"/>
    <property type="match status" value="1"/>
</dbReference>
<feature type="compositionally biased region" description="Pro residues" evidence="3">
    <location>
        <begin position="744"/>
        <end position="754"/>
    </location>
</feature>
<accession>A0A8C8FAT5</accession>
<evidence type="ECO:0000256" key="1">
    <source>
        <dbReference type="ARBA" id="ARBA00022468"/>
    </source>
</evidence>
<organism evidence="6 7">
    <name type="scientific">Oncorhynchus tshawytscha</name>
    <name type="common">Chinook salmon</name>
    <name type="synonym">Salmo tshawytscha</name>
    <dbReference type="NCBI Taxonomy" id="74940"/>
    <lineage>
        <taxon>Eukaryota</taxon>
        <taxon>Metazoa</taxon>
        <taxon>Chordata</taxon>
        <taxon>Craniata</taxon>
        <taxon>Vertebrata</taxon>
        <taxon>Euteleostomi</taxon>
        <taxon>Actinopterygii</taxon>
        <taxon>Neopterygii</taxon>
        <taxon>Teleostei</taxon>
        <taxon>Protacanthopterygii</taxon>
        <taxon>Salmoniformes</taxon>
        <taxon>Salmonidae</taxon>
        <taxon>Salmoninae</taxon>
        <taxon>Oncorhynchus</taxon>
    </lineage>
</organism>
<dbReference type="PANTHER" id="PTHR12552:SF2">
    <property type="entry name" value="OLIGOPHRENIN-1"/>
    <property type="match status" value="1"/>
</dbReference>
<dbReference type="CDD" id="cd01249">
    <property type="entry name" value="BAR-PH_GRAF_family"/>
    <property type="match status" value="1"/>
</dbReference>
<reference evidence="6" key="2">
    <citation type="submission" date="2025-09" db="UniProtKB">
        <authorList>
            <consortium name="Ensembl"/>
        </authorList>
    </citation>
    <scope>IDENTIFICATION</scope>
</reference>
<sequence>MGHPPLEFSDCYEDSPDFRERLKCYELELERTSKFLKDVIKDGNSVINAIKGYSVAVQKFSQTLGVFQFDFIGDSLTDDEMNIAESFQEFAGLLQEVEDDRMMLVQNACDLLIKPLEKFRKEQIGVTKERRKKFEKESEKYYSQLDKHLNLSAKKKETQLQEADELLDKERRNFYESSVEYVYQIQQVQDRKKFDVVEPVLAFLHSILTLNNLTVEMTQDFMPYKQELQLSLQNTRNHFESTREEMEELMKRMKHPTQIGKMHSQPVIEGYLYSQEKWALGVSWVKYYCKYHKDSKLFVMVPAEPKPATKQGPTELKLKSCFRRKTESIDKRFCFDIETCERNTPVTLQAVSEANRKLWMEAMYGKEPIYHSPIHKQAEMELNEVGFKFVRKCINFVETKGLTQEGVYRTVGSNIQVQKLLNVFFDQKCPGDVDFHSSEWDIKTITSAMKFYLRSLAEPLMTYGLNRDLILAAKSDNLDDRLGAIHCLTYKLPGKNREMLSLLIQHLVNVCGNSGDNLMTPSNMGVIFGPTLMRAKEETVAAMLDIKFQNIVVEILIEDYTKIFCSAPDESSAAPPMPPPRITPRKRQPITIAKRPLRICLAVNCGQLQNTENEQNGSRPEGVDFGGDTPTSPTPLQRTKPITAPLRLHRDTQRQALLPKPSTRQDRHSDSDVAKLVAKLQDGGQRPDTAATVNGETGVTVNRAQSFQCRRPPPRSVAVIREAKSDGMIKTRSLAEKPAICRPPTRPPDPPSRYPAPHKSPAAAPSEDTPASYVASKAKFFENASRQFGRI</sequence>
<dbReference type="InterPro" id="IPR047234">
    <property type="entry name" value="GRAF_fam"/>
</dbReference>
<evidence type="ECO:0000256" key="2">
    <source>
        <dbReference type="SAM" id="Coils"/>
    </source>
</evidence>
<feature type="region of interest" description="Disordered" evidence="3">
    <location>
        <begin position="611"/>
        <end position="672"/>
    </location>
</feature>
<dbReference type="PROSITE" id="PS50003">
    <property type="entry name" value="PH_DOMAIN"/>
    <property type="match status" value="1"/>
</dbReference>
<dbReference type="SUPFAM" id="SSF103657">
    <property type="entry name" value="BAR/IMD domain-like"/>
    <property type="match status" value="1"/>
</dbReference>
<evidence type="ECO:0000256" key="3">
    <source>
        <dbReference type="SAM" id="MobiDB-lite"/>
    </source>
</evidence>
<feature type="compositionally biased region" description="Basic and acidic residues" evidence="3">
    <location>
        <begin position="663"/>
        <end position="672"/>
    </location>
</feature>